<keyword evidence="1" id="KW-0479">Metal-binding</keyword>
<comment type="caution">
    <text evidence="5">The sequence shown here is derived from an EMBL/GenBank/DDBJ whole genome shotgun (WGS) entry which is preliminary data.</text>
</comment>
<evidence type="ECO:0000313" key="5">
    <source>
        <dbReference type="EMBL" id="MFC7192823.1"/>
    </source>
</evidence>
<reference evidence="5" key="1">
    <citation type="journal article" date="2014" name="Int. J. Syst. Evol. Microbiol.">
        <title>Complete genome sequence of Corynebacterium casei LMG S-19264T (=DSM 44701T), isolated from a smear-ripened cheese.</title>
        <authorList>
            <consortium name="US DOE Joint Genome Institute (JGI-PGF)"/>
            <person name="Walter F."/>
            <person name="Albersmeier A."/>
            <person name="Kalinowski J."/>
            <person name="Ruckert C."/>
        </authorList>
    </citation>
    <scope>NUCLEOTIDE SEQUENCE [LARGE SCALE GENOMIC DNA]</scope>
    <source>
        <strain evidence="5">NBRC 107106</strain>
    </source>
</reference>
<gene>
    <name evidence="4" type="ORF">ACFQL7_23535</name>
    <name evidence="5" type="ORF">ACFQL7_25435</name>
</gene>
<name>A0ABD5YUQ4_9EURY</name>
<evidence type="ECO:0000313" key="6">
    <source>
        <dbReference type="Proteomes" id="UP001596417"/>
    </source>
</evidence>
<feature type="domain" description="Sulfatase N-terminal" evidence="3">
    <location>
        <begin position="34"/>
        <end position="138"/>
    </location>
</feature>
<dbReference type="GO" id="GO:0046872">
    <property type="term" value="F:metal ion binding"/>
    <property type="evidence" value="ECO:0007669"/>
    <property type="project" value="UniProtKB-KW"/>
</dbReference>
<reference evidence="5" key="3">
    <citation type="submission" date="2024-09" db="EMBL/GenBank/DDBJ databases">
        <authorList>
            <person name="Sun Q."/>
        </authorList>
    </citation>
    <scope>NUCLEOTIDE SEQUENCE</scope>
    <source>
        <strain evidence="5">NBRC 107106</strain>
    </source>
</reference>
<organism evidence="5 6">
    <name type="scientific">Halocatena marina</name>
    <dbReference type="NCBI Taxonomy" id="2934937"/>
    <lineage>
        <taxon>Archaea</taxon>
        <taxon>Methanobacteriati</taxon>
        <taxon>Methanobacteriota</taxon>
        <taxon>Stenosarchaea group</taxon>
        <taxon>Halobacteria</taxon>
        <taxon>Halobacteriales</taxon>
        <taxon>Natronomonadaceae</taxon>
        <taxon>Halocatena</taxon>
    </lineage>
</organism>
<evidence type="ECO:0000256" key="2">
    <source>
        <dbReference type="ARBA" id="ARBA00022801"/>
    </source>
</evidence>
<dbReference type="SUPFAM" id="SSF53649">
    <property type="entry name" value="Alkaline phosphatase-like"/>
    <property type="match status" value="1"/>
</dbReference>
<evidence type="ECO:0000259" key="3">
    <source>
        <dbReference type="Pfam" id="PF00884"/>
    </source>
</evidence>
<dbReference type="RefSeq" id="WP_390206850.1">
    <property type="nucleotide sequence ID" value="NZ_JBHTAX010000005.1"/>
</dbReference>
<accession>A0ABD5YUQ4</accession>
<reference evidence="6" key="2">
    <citation type="journal article" date="2019" name="Int. J. Syst. Evol. Microbiol.">
        <title>The Global Catalogue of Microorganisms (GCM) 10K type strain sequencing project: providing services to taxonomists for standard genome sequencing and annotation.</title>
        <authorList>
            <consortium name="The Broad Institute Genomics Platform"/>
            <consortium name="The Broad Institute Genome Sequencing Center for Infectious Disease"/>
            <person name="Wu L."/>
            <person name="Ma J."/>
        </authorList>
    </citation>
    <scope>NUCLEOTIDE SEQUENCE [LARGE SCALE GENOMIC DNA]</scope>
    <source>
        <strain evidence="6">RDMS1</strain>
    </source>
</reference>
<dbReference type="Proteomes" id="UP001596417">
    <property type="component" value="Unassembled WGS sequence"/>
</dbReference>
<dbReference type="EMBL" id="JBHTAX010000005">
    <property type="protein sequence ID" value="MFC7192823.1"/>
    <property type="molecule type" value="Genomic_DNA"/>
</dbReference>
<dbReference type="InterPro" id="IPR000917">
    <property type="entry name" value="Sulfatase_N"/>
</dbReference>
<dbReference type="PANTHER" id="PTHR45953:SF1">
    <property type="entry name" value="IDURONATE 2-SULFATASE"/>
    <property type="match status" value="1"/>
</dbReference>
<proteinExistence type="predicted"/>
<dbReference type="Pfam" id="PF00884">
    <property type="entry name" value="Sulfatase"/>
    <property type="match status" value="1"/>
</dbReference>
<keyword evidence="6" id="KW-1185">Reference proteome</keyword>
<protein>
    <submittedName>
        <fullName evidence="5">Sulfatase-like hydrolase/transferase</fullName>
    </submittedName>
</protein>
<sequence>MGSPEHLVKKFDERGYDVDEWSSRAVYDEWADHYTEDELRHLQALYAAQVVLVDRWLGELLDAMNELELWEDTMVVFTTDHGTFNGDRGRTGKIQTHEHDSLAHIPFIVSHPEYGHGERRDQLVQLVDIYPTVLNAVGRPCPDDRHGVDLEGVLQDPDAMTREWAIAGQFGKSVTITDGDWILHQSPIESNEPLYWYSHRDAMFLQYDLGPFEDGRRPVDCPSWDTETWLSDKRVDPNEYENLPTNVRKSWQKCKPR</sequence>
<keyword evidence="2" id="KW-0378">Hydrolase</keyword>
<dbReference type="EMBL" id="JBHTAX010000005">
    <property type="protein sequence ID" value="MFC7192492.1"/>
    <property type="molecule type" value="Genomic_DNA"/>
</dbReference>
<dbReference type="InterPro" id="IPR017850">
    <property type="entry name" value="Alkaline_phosphatase_core_sf"/>
</dbReference>
<dbReference type="AlphaFoldDB" id="A0ABD5YUQ4"/>
<dbReference type="GO" id="GO:0016787">
    <property type="term" value="F:hydrolase activity"/>
    <property type="evidence" value="ECO:0007669"/>
    <property type="project" value="UniProtKB-KW"/>
</dbReference>
<dbReference type="PANTHER" id="PTHR45953">
    <property type="entry name" value="IDURONATE 2-SULFATASE"/>
    <property type="match status" value="1"/>
</dbReference>
<evidence type="ECO:0000256" key="1">
    <source>
        <dbReference type="ARBA" id="ARBA00022723"/>
    </source>
</evidence>
<dbReference type="Gene3D" id="3.40.720.10">
    <property type="entry name" value="Alkaline Phosphatase, subunit A"/>
    <property type="match status" value="1"/>
</dbReference>
<evidence type="ECO:0000313" key="4">
    <source>
        <dbReference type="EMBL" id="MFC7192492.1"/>
    </source>
</evidence>